<evidence type="ECO:0000256" key="2">
    <source>
        <dbReference type="ARBA" id="ARBA00022723"/>
    </source>
</evidence>
<dbReference type="SUPFAM" id="SSF54862">
    <property type="entry name" value="4Fe-4S ferredoxins"/>
    <property type="match status" value="1"/>
</dbReference>
<evidence type="ECO:0000259" key="5">
    <source>
        <dbReference type="PROSITE" id="PS51379"/>
    </source>
</evidence>
<dbReference type="eggNOG" id="COG1146">
    <property type="taxonomic scope" value="Bacteria"/>
</dbReference>
<keyword evidence="3" id="KW-0408">Iron</keyword>
<keyword evidence="7" id="KW-1185">Reference proteome</keyword>
<comment type="caution">
    <text evidence="6">The sequence shown here is derived from an EMBL/GenBank/DDBJ whole genome shotgun (WGS) entry which is preliminary data.</text>
</comment>
<dbReference type="PANTHER" id="PTHR43687:SF1">
    <property type="entry name" value="FERREDOXIN III"/>
    <property type="match status" value="1"/>
</dbReference>
<sequence length="85" mass="9747">MHSHEGEIEIAEGKKFIIRIRRERCKGCEICIEFCPKKVFEGDELGHPIPERIDECIGCGTCELRCPDFAIEVIPKECHDSEEKS</sequence>
<dbReference type="PANTHER" id="PTHR43687">
    <property type="entry name" value="ADENYLYLSULFATE REDUCTASE, BETA SUBUNIT"/>
    <property type="match status" value="1"/>
</dbReference>
<feature type="domain" description="4Fe-4S ferredoxin-type" evidence="5">
    <location>
        <begin position="46"/>
        <end position="76"/>
    </location>
</feature>
<dbReference type="InterPro" id="IPR017896">
    <property type="entry name" value="4Fe4S_Fe-S-bd"/>
</dbReference>
<organism evidence="6 7">
    <name type="scientific">Acetomicrobium hydrogeniformans ATCC BAA-1850</name>
    <dbReference type="NCBI Taxonomy" id="592015"/>
    <lineage>
        <taxon>Bacteria</taxon>
        <taxon>Thermotogati</taxon>
        <taxon>Synergistota</taxon>
        <taxon>Synergistia</taxon>
        <taxon>Synergistales</taxon>
        <taxon>Acetomicrobiaceae</taxon>
        <taxon>Acetomicrobium</taxon>
    </lineage>
</organism>
<evidence type="ECO:0000256" key="3">
    <source>
        <dbReference type="ARBA" id="ARBA00023004"/>
    </source>
</evidence>
<gene>
    <name evidence="6" type="ORF">HMPREF1705_02803</name>
</gene>
<evidence type="ECO:0000256" key="4">
    <source>
        <dbReference type="ARBA" id="ARBA00023014"/>
    </source>
</evidence>
<keyword evidence="2" id="KW-0479">Metal-binding</keyword>
<dbReference type="InterPro" id="IPR050572">
    <property type="entry name" value="Fe-S_Ferredoxin"/>
</dbReference>
<dbReference type="AlphaFoldDB" id="A0A0T5XB85"/>
<dbReference type="EMBL" id="ACJX03000001">
    <property type="protein sequence ID" value="KRT35569.1"/>
    <property type="molecule type" value="Genomic_DNA"/>
</dbReference>
<feature type="domain" description="4Fe-4S ferredoxin-type" evidence="5">
    <location>
        <begin position="16"/>
        <end position="45"/>
    </location>
</feature>
<dbReference type="Pfam" id="PF13187">
    <property type="entry name" value="Fer4_9"/>
    <property type="match status" value="1"/>
</dbReference>
<keyword evidence="4" id="KW-0411">Iron-sulfur</keyword>
<dbReference type="GO" id="GO:0046872">
    <property type="term" value="F:metal ion binding"/>
    <property type="evidence" value="ECO:0007669"/>
    <property type="project" value="UniProtKB-KW"/>
</dbReference>
<dbReference type="InterPro" id="IPR017900">
    <property type="entry name" value="4Fe4S_Fe_S_CS"/>
</dbReference>
<accession>A0A0T5XB85</accession>
<protein>
    <submittedName>
        <fullName evidence="6">4Fe-4S binding domain protein</fullName>
    </submittedName>
</protein>
<evidence type="ECO:0000313" key="6">
    <source>
        <dbReference type="EMBL" id="KRT35569.1"/>
    </source>
</evidence>
<evidence type="ECO:0000313" key="7">
    <source>
        <dbReference type="Proteomes" id="UP000005273"/>
    </source>
</evidence>
<keyword evidence="1" id="KW-0004">4Fe-4S</keyword>
<dbReference type="STRING" id="592015.HMPREF1705_02803"/>
<dbReference type="OrthoDB" id="9804603at2"/>
<dbReference type="GO" id="GO:0051539">
    <property type="term" value="F:4 iron, 4 sulfur cluster binding"/>
    <property type="evidence" value="ECO:0007669"/>
    <property type="project" value="UniProtKB-KW"/>
</dbReference>
<dbReference type="Proteomes" id="UP000005273">
    <property type="component" value="Unassembled WGS sequence"/>
</dbReference>
<evidence type="ECO:0000256" key="1">
    <source>
        <dbReference type="ARBA" id="ARBA00022485"/>
    </source>
</evidence>
<reference evidence="7" key="1">
    <citation type="submission" date="2012-09" db="EMBL/GenBank/DDBJ databases">
        <authorList>
            <person name="Weinstock G."/>
            <person name="Sodergren E."/>
            <person name="Clifton S."/>
            <person name="Fulton L."/>
            <person name="Fulton B."/>
            <person name="Courtney L."/>
            <person name="Fronick C."/>
            <person name="Harrison M."/>
            <person name="Strong C."/>
            <person name="Farmer C."/>
            <person name="Delehaunty K."/>
            <person name="Markovic C."/>
            <person name="Hall O."/>
            <person name="Minx P."/>
            <person name="Tomlinson C."/>
            <person name="Mitreva M."/>
            <person name="Nelson J."/>
            <person name="Hou S."/>
            <person name="Wollam A."/>
            <person name="Pepin K.H."/>
            <person name="Johnson M."/>
            <person name="Bhonagiri V."/>
            <person name="Nash W.E."/>
            <person name="Suruliraj S."/>
            <person name="Warren W."/>
            <person name="Chinwalla A."/>
            <person name="Mardis E.R."/>
            <person name="Wilson R.K."/>
        </authorList>
    </citation>
    <scope>NUCLEOTIDE SEQUENCE [LARGE SCALE GENOMIC DNA]</scope>
    <source>
        <strain evidence="7">OS1</strain>
    </source>
</reference>
<dbReference type="PROSITE" id="PS51379">
    <property type="entry name" value="4FE4S_FER_2"/>
    <property type="match status" value="2"/>
</dbReference>
<dbReference type="PROSITE" id="PS00198">
    <property type="entry name" value="4FE4S_FER_1"/>
    <property type="match status" value="1"/>
</dbReference>
<dbReference type="RefSeq" id="WP_009201726.1">
    <property type="nucleotide sequence ID" value="NZ_ACJX03000001.1"/>
</dbReference>
<name>A0A0T5XB85_9BACT</name>
<dbReference type="Gene3D" id="3.30.70.20">
    <property type="match status" value="1"/>
</dbReference>
<proteinExistence type="predicted"/>